<keyword evidence="2" id="KW-1185">Reference proteome</keyword>
<name>A0A177EAY5_9BACT</name>
<protein>
    <recommendedName>
        <fullName evidence="3">Molybdopterin-guanine dinucleotide biosynthesis protein B (MobB) domain-containing protein</fullName>
    </recommendedName>
</protein>
<sequence length="204" mass="23203">MVPAIAFIGCEERQELIADITAELKRRGYKIGLLKEEKLPEEPLTPLEVSAVARLSFGRLFLEQEVDNENFDFLINRIFDGYDLVIADGFAHIDRLPKLEVLKKGLYEKSLKGKVSGLLASISDYPVINGKNFSLENIKEIASFIEEHLIKTTRKDISAVLFVNGRRIPLKRYVRETLAGVIEGFISRLKMTENAREILIKVRI</sequence>
<accession>A0A177EAY5</accession>
<reference evidence="1 2" key="1">
    <citation type="submission" date="2016-02" db="EMBL/GenBank/DDBJ databases">
        <title>Draft genome sequence of Thermodesulfatator sp. S606.</title>
        <authorList>
            <person name="Lai Q."/>
            <person name="Cao J."/>
            <person name="Dupont S."/>
            <person name="Shao Z."/>
            <person name="Jebbar M."/>
            <person name="Alain K."/>
        </authorList>
    </citation>
    <scope>NUCLEOTIDE SEQUENCE [LARGE SCALE GENOMIC DNA]</scope>
    <source>
        <strain evidence="1 2">S606</strain>
    </source>
</reference>
<evidence type="ECO:0008006" key="3">
    <source>
        <dbReference type="Google" id="ProtNLM"/>
    </source>
</evidence>
<gene>
    <name evidence="1" type="ORF">TH606_03245</name>
</gene>
<comment type="caution">
    <text evidence="1">The sequence shown here is derived from an EMBL/GenBank/DDBJ whole genome shotgun (WGS) entry which is preliminary data.</text>
</comment>
<dbReference type="EMBL" id="LSFI01000010">
    <property type="protein sequence ID" value="OAG28169.1"/>
    <property type="molecule type" value="Genomic_DNA"/>
</dbReference>
<dbReference type="Gene3D" id="3.40.50.300">
    <property type="entry name" value="P-loop containing nucleotide triphosphate hydrolases"/>
    <property type="match status" value="1"/>
</dbReference>
<proteinExistence type="predicted"/>
<dbReference type="Proteomes" id="UP000076964">
    <property type="component" value="Unassembled WGS sequence"/>
</dbReference>
<evidence type="ECO:0000313" key="1">
    <source>
        <dbReference type="EMBL" id="OAG28169.1"/>
    </source>
</evidence>
<dbReference type="OrthoDB" id="9786803at2"/>
<organism evidence="1 2">
    <name type="scientific">Thermodesulfatator autotrophicus</name>
    <dbReference type="NCBI Taxonomy" id="1795632"/>
    <lineage>
        <taxon>Bacteria</taxon>
        <taxon>Pseudomonadati</taxon>
        <taxon>Thermodesulfobacteriota</taxon>
        <taxon>Thermodesulfobacteria</taxon>
        <taxon>Thermodesulfobacteriales</taxon>
        <taxon>Thermodesulfatatoraceae</taxon>
        <taxon>Thermodesulfatator</taxon>
    </lineage>
</organism>
<dbReference type="AlphaFoldDB" id="A0A177EAY5"/>
<dbReference type="RefSeq" id="WP_068541265.1">
    <property type="nucleotide sequence ID" value="NZ_LSFI01000010.1"/>
</dbReference>
<evidence type="ECO:0000313" key="2">
    <source>
        <dbReference type="Proteomes" id="UP000076964"/>
    </source>
</evidence>
<dbReference type="InterPro" id="IPR027417">
    <property type="entry name" value="P-loop_NTPase"/>
</dbReference>
<dbReference type="STRING" id="1795632.TH606_03245"/>